<evidence type="ECO:0000259" key="8">
    <source>
        <dbReference type="Pfam" id="PF24671"/>
    </source>
</evidence>
<reference evidence="9" key="2">
    <citation type="submission" date="2022-10" db="EMBL/GenBank/DDBJ databases">
        <authorList>
            <consortium name="ENA_rothamsted_submissions"/>
            <consortium name="culmorum"/>
            <person name="King R."/>
        </authorList>
    </citation>
    <scope>NUCLEOTIDE SEQUENCE</scope>
</reference>
<feature type="region of interest" description="Disordered" evidence="5">
    <location>
        <begin position="1"/>
        <end position="43"/>
    </location>
</feature>
<dbReference type="GO" id="GO:0030317">
    <property type="term" value="P:flagellated sperm motility"/>
    <property type="evidence" value="ECO:0007669"/>
    <property type="project" value="TreeGrafter"/>
</dbReference>
<dbReference type="Proteomes" id="UP001153737">
    <property type="component" value="Chromosome 4"/>
</dbReference>
<dbReference type="AlphaFoldDB" id="A0A9N9SII9"/>
<dbReference type="InterPro" id="IPR056291">
    <property type="entry name" value="MORN_DRC7"/>
</dbReference>
<dbReference type="GO" id="GO:0031514">
    <property type="term" value="C:motile cilium"/>
    <property type="evidence" value="ECO:0007669"/>
    <property type="project" value="TreeGrafter"/>
</dbReference>
<protein>
    <recommendedName>
        <fullName evidence="11">Dynein regulatory complex subunit 7</fullName>
    </recommendedName>
</protein>
<keyword evidence="4" id="KW-0175">Coiled coil</keyword>
<evidence type="ECO:0000256" key="3">
    <source>
        <dbReference type="ARBA" id="ARBA00023212"/>
    </source>
</evidence>
<evidence type="ECO:0000256" key="5">
    <source>
        <dbReference type="SAM" id="MobiDB-lite"/>
    </source>
</evidence>
<feature type="domain" description="Dynein regulatory complex subunit 7 MORN" evidence="7">
    <location>
        <begin position="286"/>
        <end position="441"/>
    </location>
</feature>
<dbReference type="InterPro" id="IPR056290">
    <property type="entry name" value="CEPT76/DRC7_peptidase-like_dom"/>
</dbReference>
<feature type="domain" description="Dynein regulatory complex subunit 7 C-terminal" evidence="8">
    <location>
        <begin position="583"/>
        <end position="689"/>
    </location>
</feature>
<keyword evidence="3" id="KW-0206">Cytoskeleton</keyword>
<dbReference type="GO" id="GO:0005856">
    <property type="term" value="C:cytoskeleton"/>
    <property type="evidence" value="ECO:0007669"/>
    <property type="project" value="UniProtKB-SubCell"/>
</dbReference>
<dbReference type="PANTHER" id="PTHR35249:SF2">
    <property type="entry name" value="DYNEIN REGULATORY COMPLEX SUBUNIT 7"/>
    <property type="match status" value="1"/>
</dbReference>
<sequence length="694" mass="81816">MFRPREQRTSRLDKVPTCLDNPPEAQALPDRPRNCTPNSGAPAPRLFSSLSPFSPYNHSKCSLRSAPSRHRHCVPEAGKEARVDCPFLEPTEEEELKEENVVDEKYKLKPPKDLRSKFLQMMEQREIDKVKAEEEKLAEEQRLRTLEEEKRPPDELEGLRVHAWILLRAGERKVETSLFIEPSTGFFYPLDTDSYCGIESVWNHLNYWVNMQDSSKGIGNFDYDLSNTQNWEHFLIGEPINWRLQKPKDLEEEEVRDMYDEKHLDMPLSWSMRISIPHDVLKKRFPEGTRTTFYKRTCVEEFAPYVAYDGMEKRITRFDDFQCTKFRVVEEYFNNRRDKLYKSINDVETNLVTDFFADGREDSVIKHVYHKNNDLENAERTIFFNSEARYDALSKIEVEPDKITENYEKRDDRLYYRQVTYTAGPEGSSETTTIQGVRRPILVGIKINDLHVFFCGCPPISEMGEDMIFRPELTYGYQAEIGAKPIRSLTLFLLFEEQLKEEDKVLNSIRDIEIQISEFLLTRAHELAFTKLDISLFNKEQNLDFRSGMLEKEQQQRVCKEKEVEEETDYLAPYLARSGNPNHLTYQQALDAKKSCYDDFKQLLVDRANNIQRTFEKTSDLLREKKNYYTANHDTLTPEEEALYFEEVNDLILYLKTLEIRLQRHKDLSPLRFDALNEYMNSHPMLAVLRRDLK</sequence>
<dbReference type="EMBL" id="OU896710">
    <property type="protein sequence ID" value="CAG9820881.1"/>
    <property type="molecule type" value="Genomic_DNA"/>
</dbReference>
<dbReference type="Pfam" id="PF24667">
    <property type="entry name" value="MORN_DRC7"/>
    <property type="match status" value="2"/>
</dbReference>
<gene>
    <name evidence="9" type="ORF">PHAECO_LOCUS8049</name>
</gene>
<dbReference type="PANTHER" id="PTHR35249">
    <property type="entry name" value="DYNEIN REGULATORY COMPLEX SUBUNIT 7"/>
    <property type="match status" value="1"/>
</dbReference>
<name>A0A9N9SII9_PHACE</name>
<dbReference type="Pfam" id="PF24656">
    <property type="entry name" value="CEPT76_peptidase"/>
    <property type="match status" value="1"/>
</dbReference>
<comment type="subcellular location">
    <subcellularLocation>
        <location evidence="1">Cytoplasm</location>
        <location evidence="1">Cytoskeleton</location>
    </subcellularLocation>
</comment>
<evidence type="ECO:0000313" key="10">
    <source>
        <dbReference type="Proteomes" id="UP001153737"/>
    </source>
</evidence>
<proteinExistence type="predicted"/>
<feature type="coiled-coil region" evidence="4">
    <location>
        <begin position="120"/>
        <end position="150"/>
    </location>
</feature>
<accession>A0A9N9SII9</accession>
<feature type="compositionally biased region" description="Basic and acidic residues" evidence="5">
    <location>
        <begin position="1"/>
        <end position="14"/>
    </location>
</feature>
<evidence type="ECO:0000256" key="2">
    <source>
        <dbReference type="ARBA" id="ARBA00022490"/>
    </source>
</evidence>
<dbReference type="InterPro" id="IPR056292">
    <property type="entry name" value="DRC7_C"/>
</dbReference>
<evidence type="ECO:0000256" key="4">
    <source>
        <dbReference type="SAM" id="Coils"/>
    </source>
</evidence>
<evidence type="ECO:0008006" key="11">
    <source>
        <dbReference type="Google" id="ProtNLM"/>
    </source>
</evidence>
<keyword evidence="10" id="KW-1185">Reference proteome</keyword>
<feature type="domain" description="Dynein regulatory complex subunit 7 MORN" evidence="7">
    <location>
        <begin position="458"/>
        <end position="535"/>
    </location>
</feature>
<evidence type="ECO:0000259" key="6">
    <source>
        <dbReference type="Pfam" id="PF24656"/>
    </source>
</evidence>
<evidence type="ECO:0000313" key="9">
    <source>
        <dbReference type="EMBL" id="CAG9820881.1"/>
    </source>
</evidence>
<reference evidence="9" key="1">
    <citation type="submission" date="2022-01" db="EMBL/GenBank/DDBJ databases">
        <authorList>
            <person name="King R."/>
        </authorList>
    </citation>
    <scope>NUCLEOTIDE SEQUENCE</scope>
</reference>
<dbReference type="Pfam" id="PF24671">
    <property type="entry name" value="DRC7_C"/>
    <property type="match status" value="1"/>
</dbReference>
<dbReference type="InterPro" id="IPR033551">
    <property type="entry name" value="DRC7/lobo"/>
</dbReference>
<dbReference type="OrthoDB" id="10262874at2759"/>
<keyword evidence="2" id="KW-0963">Cytoplasm</keyword>
<evidence type="ECO:0000259" key="7">
    <source>
        <dbReference type="Pfam" id="PF24667"/>
    </source>
</evidence>
<evidence type="ECO:0000256" key="1">
    <source>
        <dbReference type="ARBA" id="ARBA00004245"/>
    </source>
</evidence>
<feature type="domain" description="CEP76/DRC7 peptidase-like" evidence="6">
    <location>
        <begin position="161"/>
        <end position="234"/>
    </location>
</feature>
<organism evidence="9 10">
    <name type="scientific">Phaedon cochleariae</name>
    <name type="common">Mustard beetle</name>
    <dbReference type="NCBI Taxonomy" id="80249"/>
    <lineage>
        <taxon>Eukaryota</taxon>
        <taxon>Metazoa</taxon>
        <taxon>Ecdysozoa</taxon>
        <taxon>Arthropoda</taxon>
        <taxon>Hexapoda</taxon>
        <taxon>Insecta</taxon>
        <taxon>Pterygota</taxon>
        <taxon>Neoptera</taxon>
        <taxon>Endopterygota</taxon>
        <taxon>Coleoptera</taxon>
        <taxon>Polyphaga</taxon>
        <taxon>Cucujiformia</taxon>
        <taxon>Chrysomeloidea</taxon>
        <taxon>Chrysomelidae</taxon>
        <taxon>Chrysomelinae</taxon>
        <taxon>Chrysomelini</taxon>
        <taxon>Phaedon</taxon>
    </lineage>
</organism>